<dbReference type="InterPro" id="IPR015856">
    <property type="entry name" value="ABC_transpr_CbiO/EcfA_su"/>
</dbReference>
<gene>
    <name evidence="10" type="primary">ecfA2</name>
    <name evidence="10" type="ORF">YK48G_21060</name>
</gene>
<keyword evidence="6" id="KW-1278">Translocase</keyword>
<evidence type="ECO:0000256" key="4">
    <source>
        <dbReference type="ARBA" id="ARBA00022741"/>
    </source>
</evidence>
<evidence type="ECO:0000256" key="6">
    <source>
        <dbReference type="ARBA" id="ARBA00022967"/>
    </source>
</evidence>
<dbReference type="InterPro" id="IPR017871">
    <property type="entry name" value="ABC_transporter-like_CS"/>
</dbReference>
<proteinExistence type="inferred from homology"/>
<dbReference type="InterPro" id="IPR003593">
    <property type="entry name" value="AAA+_ATPase"/>
</dbReference>
<evidence type="ECO:0000256" key="7">
    <source>
        <dbReference type="ARBA" id="ARBA00023136"/>
    </source>
</evidence>
<protein>
    <recommendedName>
        <fullName evidence="8">Energy-coupling factor transporter ATP-binding protein EcfA2</fullName>
        <ecNumber evidence="8">7.-.-.-</ecNumber>
    </recommendedName>
</protein>
<dbReference type="EC" id="7.-.-.-" evidence="8"/>
<keyword evidence="3 8" id="KW-1003">Cell membrane</keyword>
<dbReference type="NCBIfam" id="TIGR04521">
    <property type="entry name" value="ECF_ATPase_2"/>
    <property type="match status" value="1"/>
</dbReference>
<comment type="function">
    <text evidence="8">ATP-binding (A) component of a common energy-coupling factor (ECF) ABC-transporter complex.</text>
</comment>
<name>A0ABQ3W371_9LACO</name>
<keyword evidence="11" id="KW-1185">Reference proteome</keyword>
<dbReference type="PROSITE" id="PS50893">
    <property type="entry name" value="ABC_TRANSPORTER_2"/>
    <property type="match status" value="1"/>
</dbReference>
<keyword evidence="7 8" id="KW-0472">Membrane</keyword>
<dbReference type="Pfam" id="PF00005">
    <property type="entry name" value="ABC_tran"/>
    <property type="match status" value="1"/>
</dbReference>
<comment type="subcellular location">
    <subcellularLocation>
        <location evidence="1 8">Cell membrane</location>
        <topology evidence="1 8">Peripheral membrane protein</topology>
    </subcellularLocation>
</comment>
<evidence type="ECO:0000313" key="10">
    <source>
        <dbReference type="EMBL" id="GHP14681.1"/>
    </source>
</evidence>
<evidence type="ECO:0000256" key="1">
    <source>
        <dbReference type="ARBA" id="ARBA00004202"/>
    </source>
</evidence>
<reference evidence="10 11" key="1">
    <citation type="journal article" date="2021" name="Int. J. Syst. Evol. Microbiol.">
        <title>Lentilactobacillus fungorum sp. nov., isolated from spent mushroom substrates.</title>
        <authorList>
            <person name="Tohno M."/>
            <person name="Tanizawa Y."/>
            <person name="Kojima Y."/>
            <person name="Sakamoto M."/>
            <person name="Ohkuma M."/>
            <person name="Kobayashi H."/>
        </authorList>
    </citation>
    <scope>NUCLEOTIDE SEQUENCE [LARGE SCALE GENOMIC DNA]</scope>
    <source>
        <strain evidence="10 11">YK48G</strain>
    </source>
</reference>
<comment type="subunit">
    <text evidence="8">Forms a stable energy-coupling factor (ECF) transporter complex composed of 2 membrane-embedded substrate-binding proteins (S component), 2 ATP-binding proteins (A component) and 2 transmembrane proteins (T component).</text>
</comment>
<dbReference type="PROSITE" id="PS00211">
    <property type="entry name" value="ABC_TRANSPORTER_1"/>
    <property type="match status" value="1"/>
</dbReference>
<comment type="caution">
    <text evidence="10">The sequence shown here is derived from an EMBL/GenBank/DDBJ whole genome shotgun (WGS) entry which is preliminary data.</text>
</comment>
<dbReference type="SUPFAM" id="SSF52540">
    <property type="entry name" value="P-loop containing nucleoside triphosphate hydrolases"/>
    <property type="match status" value="1"/>
</dbReference>
<dbReference type="GO" id="GO:0005524">
    <property type="term" value="F:ATP binding"/>
    <property type="evidence" value="ECO:0007669"/>
    <property type="project" value="UniProtKB-KW"/>
</dbReference>
<dbReference type="NCBIfam" id="NF010155">
    <property type="entry name" value="PRK13634.1"/>
    <property type="match status" value="1"/>
</dbReference>
<dbReference type="InterPro" id="IPR030946">
    <property type="entry name" value="EcfA2"/>
</dbReference>
<evidence type="ECO:0000256" key="8">
    <source>
        <dbReference type="RuleBase" id="RU365104"/>
    </source>
</evidence>
<dbReference type="PANTHER" id="PTHR43553">
    <property type="entry name" value="HEAVY METAL TRANSPORTER"/>
    <property type="match status" value="1"/>
</dbReference>
<dbReference type="Proteomes" id="UP000604765">
    <property type="component" value="Unassembled WGS sequence"/>
</dbReference>
<feature type="domain" description="ABC transporter" evidence="9">
    <location>
        <begin position="5"/>
        <end position="248"/>
    </location>
</feature>
<dbReference type="SMART" id="SM00382">
    <property type="entry name" value="AAA"/>
    <property type="match status" value="1"/>
</dbReference>
<dbReference type="Gene3D" id="3.40.50.300">
    <property type="entry name" value="P-loop containing nucleotide triphosphate hydrolases"/>
    <property type="match status" value="1"/>
</dbReference>
<keyword evidence="4 8" id="KW-0547">Nucleotide-binding</keyword>
<organism evidence="10 11">
    <name type="scientific">Lentilactobacillus fungorum</name>
    <dbReference type="NCBI Taxonomy" id="2201250"/>
    <lineage>
        <taxon>Bacteria</taxon>
        <taxon>Bacillati</taxon>
        <taxon>Bacillota</taxon>
        <taxon>Bacilli</taxon>
        <taxon>Lactobacillales</taxon>
        <taxon>Lactobacillaceae</taxon>
        <taxon>Lentilactobacillus</taxon>
    </lineage>
</organism>
<evidence type="ECO:0000256" key="3">
    <source>
        <dbReference type="ARBA" id="ARBA00022475"/>
    </source>
</evidence>
<dbReference type="InterPro" id="IPR027417">
    <property type="entry name" value="P-loop_NTPase"/>
</dbReference>
<accession>A0ABQ3W371</accession>
<evidence type="ECO:0000256" key="5">
    <source>
        <dbReference type="ARBA" id="ARBA00022840"/>
    </source>
</evidence>
<evidence type="ECO:0000313" key="11">
    <source>
        <dbReference type="Proteomes" id="UP000604765"/>
    </source>
</evidence>
<keyword evidence="5 8" id="KW-0067">ATP-binding</keyword>
<evidence type="ECO:0000256" key="2">
    <source>
        <dbReference type="ARBA" id="ARBA00022448"/>
    </source>
</evidence>
<evidence type="ECO:0000259" key="9">
    <source>
        <dbReference type="PROSITE" id="PS50893"/>
    </source>
</evidence>
<comment type="similarity">
    <text evidence="8">Belongs to the ABC transporter superfamily. Energy-coupling factor EcfA family.</text>
</comment>
<sequence length="292" mass="32212">MDQAISFDHVTHTYQAKTPYAQDALNDVSVTIAENSFTAIIGHTGSGKSTLVQHINALLKPTQGTIKVHDKLITPTTTNKNLKEFRRHVGMVFQFPEKQLFEETVIKDIMFGPKNYGVSEADAKHAAVDAMNLVGLDQSLAEKSPFDLSGGQMRRVAIAGVLAMRPEILILDEPTAGLDPQGHKEMMTLAQRLHDHDQMTIILVTHQMDDVVNYASQVIVMDRGKIVKTGSPAQIFADPEWVYERQLNLPSSTEFAQRLIDAGIPMGKLPLTVNQLADRIAELVAKGDSMNE</sequence>
<dbReference type="InterPro" id="IPR003439">
    <property type="entry name" value="ABC_transporter-like_ATP-bd"/>
</dbReference>
<dbReference type="PANTHER" id="PTHR43553:SF27">
    <property type="entry name" value="ENERGY-COUPLING FACTOR TRANSPORTER ATP-BINDING PROTEIN ECFA2"/>
    <property type="match status" value="1"/>
</dbReference>
<dbReference type="EMBL" id="BNJR01000016">
    <property type="protein sequence ID" value="GHP14681.1"/>
    <property type="molecule type" value="Genomic_DNA"/>
</dbReference>
<dbReference type="RefSeq" id="WP_203630648.1">
    <property type="nucleotide sequence ID" value="NZ_BNJR01000016.1"/>
</dbReference>
<keyword evidence="2 8" id="KW-0813">Transport</keyword>
<dbReference type="InterPro" id="IPR050095">
    <property type="entry name" value="ECF_ABC_transporter_ATP-bd"/>
</dbReference>
<dbReference type="CDD" id="cd03225">
    <property type="entry name" value="ABC_cobalt_CbiO_domain1"/>
    <property type="match status" value="1"/>
</dbReference>